<dbReference type="InterPro" id="IPR035906">
    <property type="entry name" value="MetI-like_sf"/>
</dbReference>
<feature type="transmembrane region" description="Helical" evidence="7">
    <location>
        <begin position="296"/>
        <end position="316"/>
    </location>
</feature>
<dbReference type="AlphaFoldDB" id="A0A496PGG1"/>
<keyword evidence="11" id="KW-1185">Reference proteome</keyword>
<accession>A0A496PGG1</accession>
<dbReference type="PROSITE" id="PS50928">
    <property type="entry name" value="ABC_TM1"/>
    <property type="match status" value="1"/>
</dbReference>
<evidence type="ECO:0000256" key="2">
    <source>
        <dbReference type="ARBA" id="ARBA00022448"/>
    </source>
</evidence>
<keyword evidence="2 7" id="KW-0813">Transport</keyword>
<feature type="transmembrane region" description="Helical" evidence="7">
    <location>
        <begin position="137"/>
        <end position="158"/>
    </location>
</feature>
<evidence type="ECO:0000256" key="6">
    <source>
        <dbReference type="ARBA" id="ARBA00023136"/>
    </source>
</evidence>
<dbReference type="CDD" id="cd06261">
    <property type="entry name" value="TM_PBP2"/>
    <property type="match status" value="1"/>
</dbReference>
<reference evidence="10 11" key="1">
    <citation type="submission" date="2018-07" db="EMBL/GenBank/DDBJ databases">
        <title>Arthrobacter sp. nov., isolated from raw cow's milk with high bacterial count.</title>
        <authorList>
            <person name="Hahne J."/>
            <person name="Isele D."/>
            <person name="Lipski A."/>
        </authorList>
    </citation>
    <scope>NUCLEOTIDE SEQUENCE [LARGE SCALE GENOMIC DNA]</scope>
    <source>
        <strain evidence="10 11">JZ R-183</strain>
    </source>
</reference>
<evidence type="ECO:0000259" key="9">
    <source>
        <dbReference type="PROSITE" id="PS50928"/>
    </source>
</evidence>
<keyword evidence="6 7" id="KW-0472">Membrane</keyword>
<feature type="transmembrane region" description="Helical" evidence="7">
    <location>
        <begin position="104"/>
        <end position="125"/>
    </location>
</feature>
<comment type="similarity">
    <text evidence="7">Belongs to the binding-protein-dependent transport system permease family.</text>
</comment>
<evidence type="ECO:0000256" key="8">
    <source>
        <dbReference type="SAM" id="MobiDB-lite"/>
    </source>
</evidence>
<feature type="region of interest" description="Disordered" evidence="8">
    <location>
        <begin position="1"/>
        <end position="26"/>
    </location>
</feature>
<proteinExistence type="inferred from homology"/>
<sequence>MTTSTASEPEDQAAKPATRRRPKPQGGGFPAALPWLAPALLLILVVVVFPAGYMIYNSMRHIGKNAVDDGWAEPTRKGPDWGVFSNFGHIFTDPNLPRILLNSLVWVVVVVVFTVVISLVLAQFLSKPFPGRRLVRMAVVVPWAASVVMTTTVFYYAMDPNYGTLNHLLEQLHLVGPDGFGFTKSPVSALGSAMAIAVFVSLPFTIYTLLAGIQSVPADTIEAAKMDGAGRLRTYFSVVLPQLRNSLAVAVLINMINVFNNLPILQIMTKDLPGYESDTLMTYIFKTMQFDKRIDWASALSVLNFAIVALIVLIYVRVVKPLKEV</sequence>
<keyword evidence="5 7" id="KW-1133">Transmembrane helix</keyword>
<feature type="domain" description="ABC transmembrane type-1" evidence="9">
    <location>
        <begin position="100"/>
        <end position="315"/>
    </location>
</feature>
<dbReference type="PANTHER" id="PTHR43227:SF8">
    <property type="entry name" value="DIACETYLCHITOBIOSE UPTAKE SYSTEM PERMEASE PROTEIN DASB"/>
    <property type="match status" value="1"/>
</dbReference>
<gene>
    <name evidence="10" type="ORF">DWQ67_12310</name>
</gene>
<dbReference type="Gene3D" id="1.10.3720.10">
    <property type="entry name" value="MetI-like"/>
    <property type="match status" value="1"/>
</dbReference>
<feature type="transmembrane region" description="Helical" evidence="7">
    <location>
        <begin position="29"/>
        <end position="56"/>
    </location>
</feature>
<feature type="transmembrane region" description="Helical" evidence="7">
    <location>
        <begin position="189"/>
        <end position="213"/>
    </location>
</feature>
<evidence type="ECO:0000256" key="4">
    <source>
        <dbReference type="ARBA" id="ARBA00022692"/>
    </source>
</evidence>
<evidence type="ECO:0000256" key="1">
    <source>
        <dbReference type="ARBA" id="ARBA00004651"/>
    </source>
</evidence>
<protein>
    <submittedName>
        <fullName evidence="10">Sugar ABC transporter permease</fullName>
    </submittedName>
</protein>
<organism evidence="10 11">
    <name type="scientific">Galactobacter caseinivorans</name>
    <dbReference type="NCBI Taxonomy" id="2676123"/>
    <lineage>
        <taxon>Bacteria</taxon>
        <taxon>Bacillati</taxon>
        <taxon>Actinomycetota</taxon>
        <taxon>Actinomycetes</taxon>
        <taxon>Micrococcales</taxon>
        <taxon>Micrococcaceae</taxon>
        <taxon>Galactobacter</taxon>
    </lineage>
</organism>
<dbReference type="GO" id="GO:0005886">
    <property type="term" value="C:plasma membrane"/>
    <property type="evidence" value="ECO:0007669"/>
    <property type="project" value="UniProtKB-SubCell"/>
</dbReference>
<comment type="caution">
    <text evidence="10">The sequence shown here is derived from an EMBL/GenBank/DDBJ whole genome shotgun (WGS) entry which is preliminary data.</text>
</comment>
<dbReference type="SUPFAM" id="SSF161098">
    <property type="entry name" value="MetI-like"/>
    <property type="match status" value="1"/>
</dbReference>
<keyword evidence="4 7" id="KW-0812">Transmembrane</keyword>
<evidence type="ECO:0000313" key="10">
    <source>
        <dbReference type="EMBL" id="RKW69573.1"/>
    </source>
</evidence>
<evidence type="ECO:0000256" key="5">
    <source>
        <dbReference type="ARBA" id="ARBA00022989"/>
    </source>
</evidence>
<evidence type="ECO:0000256" key="3">
    <source>
        <dbReference type="ARBA" id="ARBA00022475"/>
    </source>
</evidence>
<keyword evidence="3" id="KW-1003">Cell membrane</keyword>
<evidence type="ECO:0000256" key="7">
    <source>
        <dbReference type="RuleBase" id="RU363032"/>
    </source>
</evidence>
<dbReference type="Pfam" id="PF00528">
    <property type="entry name" value="BPD_transp_1"/>
    <property type="match status" value="1"/>
</dbReference>
<dbReference type="EMBL" id="QQXL01000008">
    <property type="protein sequence ID" value="RKW69573.1"/>
    <property type="molecule type" value="Genomic_DNA"/>
</dbReference>
<dbReference type="PANTHER" id="PTHR43227">
    <property type="entry name" value="BLL4140 PROTEIN"/>
    <property type="match status" value="1"/>
</dbReference>
<dbReference type="RefSeq" id="WP_121485903.1">
    <property type="nucleotide sequence ID" value="NZ_QQXL01000008.1"/>
</dbReference>
<comment type="subcellular location">
    <subcellularLocation>
        <location evidence="1 7">Cell membrane</location>
        <topology evidence="1 7">Multi-pass membrane protein</topology>
    </subcellularLocation>
</comment>
<dbReference type="GO" id="GO:0055085">
    <property type="term" value="P:transmembrane transport"/>
    <property type="evidence" value="ECO:0007669"/>
    <property type="project" value="InterPro"/>
</dbReference>
<evidence type="ECO:0000313" key="11">
    <source>
        <dbReference type="Proteomes" id="UP000273119"/>
    </source>
</evidence>
<dbReference type="InterPro" id="IPR050809">
    <property type="entry name" value="UgpAE/MalFG_permease"/>
</dbReference>
<name>A0A496PGG1_9MICC</name>
<dbReference type="InterPro" id="IPR000515">
    <property type="entry name" value="MetI-like"/>
</dbReference>
<dbReference type="Proteomes" id="UP000273119">
    <property type="component" value="Unassembled WGS sequence"/>
</dbReference>